<dbReference type="AlphaFoldDB" id="A0A6A4HM80"/>
<evidence type="ECO:0000256" key="1">
    <source>
        <dbReference type="SAM" id="MobiDB-lite"/>
    </source>
</evidence>
<feature type="compositionally biased region" description="Low complexity" evidence="1">
    <location>
        <begin position="182"/>
        <end position="195"/>
    </location>
</feature>
<gene>
    <name evidence="2" type="ORF">BT96DRAFT_976239</name>
</gene>
<feature type="region of interest" description="Disordered" evidence="1">
    <location>
        <begin position="164"/>
        <end position="195"/>
    </location>
</feature>
<sequence>MHSQEYKKKVHYKNPSTWDINLRRIISINISLSSFQMSYVEQESGYLCFEIQEYQELDSQMPGRMRDWSLYYRDPVCEETSAYDCSPLDQNPYYNGTDNNQDSISDLRVLEPAVHGDPSTALGFSPRTIFSEDHTTLFEGLGDEERGTDTSSIDSMIWKLPGVDSEPGSASGASRPSTPALSFSSSRYSSRPPSTYSLCDSSSIIDHITYVDPFPHCPETEVSPSYGSEAFVENVYSASLIGDRCGIDIYSHLFSPASNIPFDIDTYSSDCVNTLSSGLLIHPASHQGNLDYIVSECRSSPLSPCSSSLPLPSRDVNWSDYSSNDDNHQRTATYQTPRNEFPTRPKPKRIRGRKPMCQDSDHDYEDLDDGENG</sequence>
<evidence type="ECO:0000313" key="3">
    <source>
        <dbReference type="Proteomes" id="UP000799118"/>
    </source>
</evidence>
<dbReference type="EMBL" id="ML769477">
    <property type="protein sequence ID" value="KAE9398840.1"/>
    <property type="molecule type" value="Genomic_DNA"/>
</dbReference>
<feature type="compositionally biased region" description="Basic residues" evidence="1">
    <location>
        <begin position="345"/>
        <end position="354"/>
    </location>
</feature>
<proteinExistence type="predicted"/>
<keyword evidence="3" id="KW-1185">Reference proteome</keyword>
<dbReference type="Proteomes" id="UP000799118">
    <property type="component" value="Unassembled WGS sequence"/>
</dbReference>
<feature type="compositionally biased region" description="Polar residues" evidence="1">
    <location>
        <begin position="171"/>
        <end position="181"/>
    </location>
</feature>
<protein>
    <submittedName>
        <fullName evidence="2">Uncharacterized protein</fullName>
    </submittedName>
</protein>
<feature type="compositionally biased region" description="Acidic residues" evidence="1">
    <location>
        <begin position="362"/>
        <end position="373"/>
    </location>
</feature>
<accession>A0A6A4HM80</accession>
<organism evidence="2 3">
    <name type="scientific">Gymnopus androsaceus JB14</name>
    <dbReference type="NCBI Taxonomy" id="1447944"/>
    <lineage>
        <taxon>Eukaryota</taxon>
        <taxon>Fungi</taxon>
        <taxon>Dikarya</taxon>
        <taxon>Basidiomycota</taxon>
        <taxon>Agaricomycotina</taxon>
        <taxon>Agaricomycetes</taxon>
        <taxon>Agaricomycetidae</taxon>
        <taxon>Agaricales</taxon>
        <taxon>Marasmiineae</taxon>
        <taxon>Omphalotaceae</taxon>
        <taxon>Gymnopus</taxon>
    </lineage>
</organism>
<reference evidence="2" key="1">
    <citation type="journal article" date="2019" name="Environ. Microbiol.">
        <title>Fungal ecological strategies reflected in gene transcription - a case study of two litter decomposers.</title>
        <authorList>
            <person name="Barbi F."/>
            <person name="Kohler A."/>
            <person name="Barry K."/>
            <person name="Baskaran P."/>
            <person name="Daum C."/>
            <person name="Fauchery L."/>
            <person name="Ihrmark K."/>
            <person name="Kuo A."/>
            <person name="LaButti K."/>
            <person name="Lipzen A."/>
            <person name="Morin E."/>
            <person name="Grigoriev I.V."/>
            <person name="Henrissat B."/>
            <person name="Lindahl B."/>
            <person name="Martin F."/>
        </authorList>
    </citation>
    <scope>NUCLEOTIDE SEQUENCE</scope>
    <source>
        <strain evidence="2">JB14</strain>
    </source>
</reference>
<evidence type="ECO:0000313" key="2">
    <source>
        <dbReference type="EMBL" id="KAE9398840.1"/>
    </source>
</evidence>
<feature type="region of interest" description="Disordered" evidence="1">
    <location>
        <begin position="317"/>
        <end position="373"/>
    </location>
</feature>
<feature type="compositionally biased region" description="Polar residues" evidence="1">
    <location>
        <begin position="319"/>
        <end position="338"/>
    </location>
</feature>
<name>A0A6A4HM80_9AGAR</name>